<proteinExistence type="predicted"/>
<reference evidence="1" key="1">
    <citation type="submission" date="2021-06" db="EMBL/GenBank/DDBJ databases">
        <authorList>
            <person name="Gannon L."/>
            <person name="Redgwell R T."/>
            <person name="Michniewski S."/>
            <person name="Harrison D C."/>
            <person name="Millard A."/>
        </authorList>
    </citation>
    <scope>NUCLEOTIDE SEQUENCE</scope>
</reference>
<sequence length="94" mass="10988">MNNLKINENLNVSITNYLGQLEEGVVVLLSVKYNDNIYEATYWYDSTYKVLTLEEKLENEIEGEIEGHDQLMEFLDENTSDFDEIYSTLDPIKL</sequence>
<accession>A0A8D9FSA6</accession>
<name>A0A8D9FSA6_9VIRU</name>
<evidence type="ECO:0000313" key="1">
    <source>
        <dbReference type="EMBL" id="CAG7580963.1"/>
    </source>
</evidence>
<gene>
    <name evidence="1" type="ORF">SLAVMIC_00616</name>
</gene>
<organism evidence="1">
    <name type="scientific">uncultured marine phage</name>
    <dbReference type="NCBI Taxonomy" id="707152"/>
    <lineage>
        <taxon>Viruses</taxon>
        <taxon>environmental samples</taxon>
    </lineage>
</organism>
<dbReference type="EMBL" id="OU342829">
    <property type="protein sequence ID" value="CAG7580963.1"/>
    <property type="molecule type" value="Genomic_DNA"/>
</dbReference>
<protein>
    <submittedName>
        <fullName evidence="1">Uncharacterized protein</fullName>
    </submittedName>
</protein>